<feature type="transmembrane region" description="Helical" evidence="6">
    <location>
        <begin position="176"/>
        <end position="194"/>
    </location>
</feature>
<feature type="domain" description="NADH:quinone oxidoreductase/Mrp antiporter transmembrane" evidence="7">
    <location>
        <begin position="138"/>
        <end position="428"/>
    </location>
</feature>
<dbReference type="EMBL" id="CP002189">
    <property type="protein sequence ID" value="ADV33870.1"/>
    <property type="molecule type" value="Genomic_DNA"/>
</dbReference>
<dbReference type="STRING" id="859654.BVAF_484"/>
<gene>
    <name evidence="9" type="primary">nuoL</name>
    <name evidence="9" type="ordered locus">BVAF_484</name>
</gene>
<keyword evidence="10" id="KW-1185">Reference proteome</keyword>
<protein>
    <submittedName>
        <fullName evidence="9">NADH-quinone oxidoreductase subunit L</fullName>
    </submittedName>
</protein>
<dbReference type="GO" id="GO:0012505">
    <property type="term" value="C:endomembrane system"/>
    <property type="evidence" value="ECO:0007669"/>
    <property type="project" value="UniProtKB-SubCell"/>
</dbReference>
<feature type="transmembrane region" description="Helical" evidence="6">
    <location>
        <begin position="6"/>
        <end position="22"/>
    </location>
</feature>
<dbReference type="Pfam" id="PF00361">
    <property type="entry name" value="Proton_antipo_M"/>
    <property type="match status" value="1"/>
</dbReference>
<evidence type="ECO:0000313" key="10">
    <source>
        <dbReference type="Proteomes" id="UP000007464"/>
    </source>
</evidence>
<evidence type="ECO:0000256" key="5">
    <source>
        <dbReference type="RuleBase" id="RU000320"/>
    </source>
</evidence>
<feature type="transmembrane region" description="Helical" evidence="6">
    <location>
        <begin position="143"/>
        <end position="164"/>
    </location>
</feature>
<keyword evidence="2 5" id="KW-0812">Transmembrane</keyword>
<feature type="transmembrane region" description="Helical" evidence="6">
    <location>
        <begin position="214"/>
        <end position="231"/>
    </location>
</feature>
<dbReference type="RefSeq" id="WP_013516795.1">
    <property type="nucleotide sequence ID" value="NC_014909.2"/>
</dbReference>
<dbReference type="InterPro" id="IPR018393">
    <property type="entry name" value="NADHpl_OxRdtase_5_subgr"/>
</dbReference>
<evidence type="ECO:0000259" key="8">
    <source>
        <dbReference type="Pfam" id="PF00662"/>
    </source>
</evidence>
<evidence type="ECO:0000256" key="3">
    <source>
        <dbReference type="ARBA" id="ARBA00022989"/>
    </source>
</evidence>
<feature type="transmembrane region" description="Helical" evidence="6">
    <location>
        <begin position="121"/>
        <end position="137"/>
    </location>
</feature>
<dbReference type="OrthoDB" id="9811798at2"/>
<dbReference type="GO" id="GO:0008137">
    <property type="term" value="F:NADH dehydrogenase (ubiquinone) activity"/>
    <property type="evidence" value="ECO:0007669"/>
    <property type="project" value="InterPro"/>
</dbReference>
<dbReference type="GO" id="GO:0015990">
    <property type="term" value="P:electron transport coupled proton transport"/>
    <property type="evidence" value="ECO:0007669"/>
    <property type="project" value="TreeGrafter"/>
</dbReference>
<dbReference type="HOGENOM" id="CLU_007100_6_2_6"/>
<feature type="transmembrane region" description="Helical" evidence="6">
    <location>
        <begin position="377"/>
        <end position="395"/>
    </location>
</feature>
<dbReference type="KEGG" id="bva:BVAF_484"/>
<organism evidence="9 10">
    <name type="scientific">Blochmanniella vafra (strain BVAF)</name>
    <dbReference type="NCBI Taxonomy" id="859654"/>
    <lineage>
        <taxon>Bacteria</taxon>
        <taxon>Pseudomonadati</taxon>
        <taxon>Pseudomonadota</taxon>
        <taxon>Gammaproteobacteria</taxon>
        <taxon>Enterobacterales</taxon>
        <taxon>Enterobacteriaceae</taxon>
        <taxon>ant endosymbionts</taxon>
        <taxon>Candidatus Blochmanniella</taxon>
    </lineage>
</organism>
<dbReference type="GO" id="GO:0042773">
    <property type="term" value="P:ATP synthesis coupled electron transport"/>
    <property type="evidence" value="ECO:0007669"/>
    <property type="project" value="InterPro"/>
</dbReference>
<feature type="transmembrane region" description="Helical" evidence="6">
    <location>
        <begin position="89"/>
        <end position="109"/>
    </location>
</feature>
<evidence type="ECO:0000256" key="4">
    <source>
        <dbReference type="ARBA" id="ARBA00023136"/>
    </source>
</evidence>
<accession>E8Q746</accession>
<feature type="transmembrane region" description="Helical" evidence="6">
    <location>
        <begin position="333"/>
        <end position="356"/>
    </location>
</feature>
<dbReference type="InterPro" id="IPR003945">
    <property type="entry name" value="NU5C-like"/>
</dbReference>
<dbReference type="AlphaFoldDB" id="E8Q746"/>
<dbReference type="GO" id="GO:0003954">
    <property type="term" value="F:NADH dehydrogenase activity"/>
    <property type="evidence" value="ECO:0007669"/>
    <property type="project" value="TreeGrafter"/>
</dbReference>
<dbReference type="NCBIfam" id="TIGR01974">
    <property type="entry name" value="NDH_I_L"/>
    <property type="match status" value="1"/>
</dbReference>
<dbReference type="InterPro" id="IPR001750">
    <property type="entry name" value="ND/Mrp_TM"/>
</dbReference>
<dbReference type="PANTHER" id="PTHR42829:SF2">
    <property type="entry name" value="NADH-UBIQUINONE OXIDOREDUCTASE CHAIN 5"/>
    <property type="match status" value="1"/>
</dbReference>
<reference evidence="9 10" key="1">
    <citation type="journal article" date="2010" name="BMC Genomics">
        <title>Unprecedented loss of ammonia assimilation capability in a urease-encoding bacterial mutualist.</title>
        <authorList>
            <person name="Williams L.E."/>
            <person name="Wernegreen J.J."/>
        </authorList>
    </citation>
    <scope>NUCLEOTIDE SEQUENCE [LARGE SCALE GENOMIC DNA]</scope>
    <source>
        <strain evidence="9 10">BVAF</strain>
    </source>
</reference>
<proteinExistence type="predicted"/>
<dbReference type="Pfam" id="PF00662">
    <property type="entry name" value="Proton_antipo_N"/>
    <property type="match status" value="1"/>
</dbReference>
<feature type="transmembrane region" description="Helical" evidence="6">
    <location>
        <begin position="495"/>
        <end position="517"/>
    </location>
</feature>
<comment type="subcellular location">
    <subcellularLocation>
        <location evidence="1">Endomembrane system</location>
        <topology evidence="1">Multi-pass membrane protein</topology>
    </subcellularLocation>
    <subcellularLocation>
        <location evidence="5">Membrane</location>
        <topology evidence="5">Multi-pass membrane protein</topology>
    </subcellularLocation>
</comment>
<dbReference type="PANTHER" id="PTHR42829">
    <property type="entry name" value="NADH-UBIQUINONE OXIDOREDUCTASE CHAIN 5"/>
    <property type="match status" value="1"/>
</dbReference>
<dbReference type="PRINTS" id="PR01434">
    <property type="entry name" value="NADHDHGNASE5"/>
</dbReference>
<dbReference type="Gene3D" id="1.20.5.2700">
    <property type="match status" value="1"/>
</dbReference>
<dbReference type="NCBIfam" id="NF005141">
    <property type="entry name" value="PRK06590.1"/>
    <property type="match status" value="1"/>
</dbReference>
<keyword evidence="4 6" id="KW-0472">Membrane</keyword>
<evidence type="ECO:0000256" key="2">
    <source>
        <dbReference type="ARBA" id="ARBA00022692"/>
    </source>
</evidence>
<dbReference type="GO" id="GO:0016020">
    <property type="term" value="C:membrane"/>
    <property type="evidence" value="ECO:0007669"/>
    <property type="project" value="UniProtKB-SubCell"/>
</dbReference>
<feature type="transmembrane region" description="Helical" evidence="6">
    <location>
        <begin position="607"/>
        <end position="627"/>
    </location>
</feature>
<feature type="transmembrane region" description="Helical" evidence="6">
    <location>
        <begin position="282"/>
        <end position="303"/>
    </location>
</feature>
<dbReference type="Proteomes" id="UP000007464">
    <property type="component" value="Chromosome"/>
</dbReference>
<feature type="transmembrane region" description="Helical" evidence="6">
    <location>
        <begin position="29"/>
        <end position="54"/>
    </location>
</feature>
<keyword evidence="3 6" id="KW-1133">Transmembrane helix</keyword>
<evidence type="ECO:0000259" key="7">
    <source>
        <dbReference type="Pfam" id="PF00361"/>
    </source>
</evidence>
<feature type="transmembrane region" description="Helical" evidence="6">
    <location>
        <begin position="457"/>
        <end position="480"/>
    </location>
</feature>
<feature type="transmembrane region" description="Helical" evidence="6">
    <location>
        <begin position="415"/>
        <end position="437"/>
    </location>
</feature>
<sequence length="629" mass="72240">MNVFILTMLFPLLSFFILVAFQRKFGQNIIAIIGGGGIGISACVTVFLIFNFYYHFYDNAADFMIVRELCSWFKIDNMNMKIAFRLDRLSLLMLSIITGVGFIISIYSVGYMRGLEGYSRYFIYINLFIFNMILLILSDNLLLMYFGWEGVGLCSYLLIGFYYLNPGNGYKALKAFIVTRFGDICIMCALFMLYDQYHTLSLDKLLKLSPQCLSTTLSSWVSVFFVIGTVTKSAQFPLQTWLVSAMVGPTPVSALIHSATMVTAGVYLIYRLNDFFLVNSYILWAVSLVGAITLVIASCSALFQSNIKKILAYSTISQIGYMFLALGEKNWDGAFYHLTTHAFFKALLFLSAGSLIRACKDEQNIFKMGGLFQSMPFLYICFLVGGASLSGFPMLTSGFFSKKIILLNIFDNHNYFFLILGMIGVFLTPIYIFRMIFIIFHGKQLINPKVSFEISQYLPLVILLILSTVVGIKIPLFLLGSIDNNDFYMFDNEKIYFLMTSEILVFLGMWIAYVFWFNNDMYRTWNMVIFKGQLSSELITRYLVLLCHYGWGIDWLYKRIFVRPYAYIVNKLFYYDDFIGMGINMCASFCDWLGRCLIYIESRKIHWYILLMNVGAIISLLVLLMNLNM</sequence>
<name>E8Q746_BLOVB</name>
<evidence type="ECO:0000313" key="9">
    <source>
        <dbReference type="EMBL" id="ADV33870.1"/>
    </source>
</evidence>
<feature type="domain" description="NADH-Ubiquinone oxidoreductase (complex I) chain 5 N-terminal" evidence="8">
    <location>
        <begin position="72"/>
        <end position="122"/>
    </location>
</feature>
<evidence type="ECO:0000256" key="6">
    <source>
        <dbReference type="SAM" id="Phobius"/>
    </source>
</evidence>
<dbReference type="InterPro" id="IPR001516">
    <property type="entry name" value="Proton_antipo_N"/>
</dbReference>
<evidence type="ECO:0000256" key="1">
    <source>
        <dbReference type="ARBA" id="ARBA00004127"/>
    </source>
</evidence>
<dbReference type="PRINTS" id="PR01435">
    <property type="entry name" value="NPOXDRDTASE5"/>
</dbReference>
<feature type="transmembrane region" description="Helical" evidence="6">
    <location>
        <begin position="310"/>
        <end position="327"/>
    </location>
</feature>